<dbReference type="InterPro" id="IPR036388">
    <property type="entry name" value="WH-like_DNA-bd_sf"/>
</dbReference>
<evidence type="ECO:0000256" key="1">
    <source>
        <dbReference type="ARBA" id="ARBA00023015"/>
    </source>
</evidence>
<dbReference type="PANTHER" id="PTHR44688:SF16">
    <property type="entry name" value="DNA-BINDING TRANSCRIPTIONAL ACTIVATOR DEVR_DOSR"/>
    <property type="match status" value="1"/>
</dbReference>
<sequence>MVDFLAAGESLETLETRNAVWERTLATLKAGGISFVIYLTVDGEGGATDLLTNVPEIYADTDPAQDPFLAYSCSQYAPTKTGLHYLPTHDYLPPEAKQFIINASRVGFTAGVALPMRIEGSPRFGGFNLGTPLPRDSFEREILPMVESFRVFCLLAHRRLEELLPSPFGSANTARLKELLTPREAEVIRHIADGKSRKEAARLCGLSVYTVADYAKSAYRKLGVRNRAEAAALVYSAAEPNPKDRKG</sequence>
<evidence type="ECO:0000259" key="4">
    <source>
        <dbReference type="PROSITE" id="PS50043"/>
    </source>
</evidence>
<dbReference type="EMBL" id="JBHRVA010000003">
    <property type="protein sequence ID" value="MFC3303380.1"/>
    <property type="molecule type" value="Genomic_DNA"/>
</dbReference>
<protein>
    <submittedName>
        <fullName evidence="5">LuxR C-terminal-related transcriptional regulator</fullName>
    </submittedName>
</protein>
<organism evidence="5 6">
    <name type="scientific">Parvularcula lutaonensis</name>
    <dbReference type="NCBI Taxonomy" id="491923"/>
    <lineage>
        <taxon>Bacteria</taxon>
        <taxon>Pseudomonadati</taxon>
        <taxon>Pseudomonadota</taxon>
        <taxon>Alphaproteobacteria</taxon>
        <taxon>Parvularculales</taxon>
        <taxon>Parvularculaceae</taxon>
        <taxon>Parvularcula</taxon>
    </lineage>
</organism>
<dbReference type="PRINTS" id="PR00038">
    <property type="entry name" value="HTHLUXR"/>
</dbReference>
<dbReference type="PROSITE" id="PS50043">
    <property type="entry name" value="HTH_LUXR_2"/>
    <property type="match status" value="1"/>
</dbReference>
<dbReference type="Proteomes" id="UP001595607">
    <property type="component" value="Unassembled WGS sequence"/>
</dbReference>
<dbReference type="RefSeq" id="WP_189575892.1">
    <property type="nucleotide sequence ID" value="NZ_BMXU01000002.1"/>
</dbReference>
<dbReference type="InterPro" id="IPR016032">
    <property type="entry name" value="Sig_transdc_resp-reg_C-effctor"/>
</dbReference>
<dbReference type="Pfam" id="PF00196">
    <property type="entry name" value="GerE"/>
    <property type="match status" value="1"/>
</dbReference>
<dbReference type="PANTHER" id="PTHR44688">
    <property type="entry name" value="DNA-BINDING TRANSCRIPTIONAL ACTIVATOR DEVR_DOSR"/>
    <property type="match status" value="1"/>
</dbReference>
<keyword evidence="3" id="KW-0804">Transcription</keyword>
<dbReference type="InterPro" id="IPR000792">
    <property type="entry name" value="Tscrpt_reg_LuxR_C"/>
</dbReference>
<proteinExistence type="predicted"/>
<dbReference type="Gene3D" id="3.30.450.80">
    <property type="entry name" value="Transcription factor LuxR-like, autoinducer-binding domain"/>
    <property type="match status" value="1"/>
</dbReference>
<dbReference type="SUPFAM" id="SSF46894">
    <property type="entry name" value="C-terminal effector domain of the bipartite response regulators"/>
    <property type="match status" value="1"/>
</dbReference>
<evidence type="ECO:0000313" key="6">
    <source>
        <dbReference type="Proteomes" id="UP001595607"/>
    </source>
</evidence>
<dbReference type="SUPFAM" id="SSF75516">
    <property type="entry name" value="Pheromone-binding domain of LuxR-like quorum-sensing transcription factors"/>
    <property type="match status" value="1"/>
</dbReference>
<name>A0ABV7MDD0_9PROT</name>
<accession>A0ABV7MDD0</accession>
<evidence type="ECO:0000256" key="2">
    <source>
        <dbReference type="ARBA" id="ARBA00023125"/>
    </source>
</evidence>
<dbReference type="InterPro" id="IPR036693">
    <property type="entry name" value="TF_LuxR_autoind-bd_dom_sf"/>
</dbReference>
<reference evidence="6" key="1">
    <citation type="journal article" date="2019" name="Int. J. Syst. Evol. Microbiol.">
        <title>The Global Catalogue of Microorganisms (GCM) 10K type strain sequencing project: providing services to taxonomists for standard genome sequencing and annotation.</title>
        <authorList>
            <consortium name="The Broad Institute Genomics Platform"/>
            <consortium name="The Broad Institute Genome Sequencing Center for Infectious Disease"/>
            <person name="Wu L."/>
            <person name="Ma J."/>
        </authorList>
    </citation>
    <scope>NUCLEOTIDE SEQUENCE [LARGE SCALE GENOMIC DNA]</scope>
    <source>
        <strain evidence="6">KCTC 22245</strain>
    </source>
</reference>
<evidence type="ECO:0000313" key="5">
    <source>
        <dbReference type="EMBL" id="MFC3303380.1"/>
    </source>
</evidence>
<keyword evidence="6" id="KW-1185">Reference proteome</keyword>
<dbReference type="CDD" id="cd06170">
    <property type="entry name" value="LuxR_C_like"/>
    <property type="match status" value="1"/>
</dbReference>
<dbReference type="SMART" id="SM00421">
    <property type="entry name" value="HTH_LUXR"/>
    <property type="match status" value="1"/>
</dbReference>
<keyword evidence="1" id="KW-0805">Transcription regulation</keyword>
<dbReference type="Gene3D" id="1.10.10.10">
    <property type="entry name" value="Winged helix-like DNA-binding domain superfamily/Winged helix DNA-binding domain"/>
    <property type="match status" value="1"/>
</dbReference>
<keyword evidence="2" id="KW-0238">DNA-binding</keyword>
<feature type="domain" description="HTH luxR-type" evidence="4">
    <location>
        <begin position="173"/>
        <end position="238"/>
    </location>
</feature>
<comment type="caution">
    <text evidence="5">The sequence shown here is derived from an EMBL/GenBank/DDBJ whole genome shotgun (WGS) entry which is preliminary data.</text>
</comment>
<gene>
    <name evidence="5" type="ORF">ACFONP_11625</name>
</gene>
<evidence type="ECO:0000256" key="3">
    <source>
        <dbReference type="ARBA" id="ARBA00023163"/>
    </source>
</evidence>